<evidence type="ECO:0000313" key="2">
    <source>
        <dbReference type="Proteomes" id="UP000006813"/>
    </source>
</evidence>
<feature type="non-terminal residue" evidence="1">
    <location>
        <position position="1"/>
    </location>
</feature>
<dbReference type="InParanoid" id="G5BT38"/>
<dbReference type="Proteomes" id="UP000006813">
    <property type="component" value="Unassembled WGS sequence"/>
</dbReference>
<evidence type="ECO:0000313" key="1">
    <source>
        <dbReference type="EMBL" id="EHB12449.1"/>
    </source>
</evidence>
<accession>G5BT38</accession>
<sequence length="84" mass="9310">EHRATSHQGGPFVLRICLPSLDPSRLLHCRCREEQHMSGHRTESAGGHLFLPQDLRWKSSRLGVLCRVAALKVASGSDGPARRD</sequence>
<protein>
    <submittedName>
        <fullName evidence="1">Uncharacterized protein</fullName>
    </submittedName>
</protein>
<dbReference type="EMBL" id="JH171738">
    <property type="protein sequence ID" value="EHB12449.1"/>
    <property type="molecule type" value="Genomic_DNA"/>
</dbReference>
<name>G5BT38_HETGA</name>
<dbReference type="AlphaFoldDB" id="G5BT38"/>
<organism evidence="1 2">
    <name type="scientific">Heterocephalus glaber</name>
    <name type="common">Naked mole rat</name>
    <dbReference type="NCBI Taxonomy" id="10181"/>
    <lineage>
        <taxon>Eukaryota</taxon>
        <taxon>Metazoa</taxon>
        <taxon>Chordata</taxon>
        <taxon>Craniata</taxon>
        <taxon>Vertebrata</taxon>
        <taxon>Euteleostomi</taxon>
        <taxon>Mammalia</taxon>
        <taxon>Eutheria</taxon>
        <taxon>Euarchontoglires</taxon>
        <taxon>Glires</taxon>
        <taxon>Rodentia</taxon>
        <taxon>Hystricomorpha</taxon>
        <taxon>Bathyergidae</taxon>
        <taxon>Heterocephalus</taxon>
    </lineage>
</organism>
<proteinExistence type="predicted"/>
<reference evidence="1 2" key="1">
    <citation type="journal article" date="2011" name="Nature">
        <title>Genome sequencing reveals insights into physiology and longevity of the naked mole rat.</title>
        <authorList>
            <person name="Kim E.B."/>
            <person name="Fang X."/>
            <person name="Fushan A.A."/>
            <person name="Huang Z."/>
            <person name="Lobanov A.V."/>
            <person name="Han L."/>
            <person name="Marino S.M."/>
            <person name="Sun X."/>
            <person name="Turanov A.A."/>
            <person name="Yang P."/>
            <person name="Yim S.H."/>
            <person name="Zhao X."/>
            <person name="Kasaikina M.V."/>
            <person name="Stoletzki N."/>
            <person name="Peng C."/>
            <person name="Polak P."/>
            <person name="Xiong Z."/>
            <person name="Kiezun A."/>
            <person name="Zhu Y."/>
            <person name="Chen Y."/>
            <person name="Kryukov G.V."/>
            <person name="Zhang Q."/>
            <person name="Peshkin L."/>
            <person name="Yang L."/>
            <person name="Bronson R.T."/>
            <person name="Buffenstein R."/>
            <person name="Wang B."/>
            <person name="Han C."/>
            <person name="Li Q."/>
            <person name="Chen L."/>
            <person name="Zhao W."/>
            <person name="Sunyaev S.R."/>
            <person name="Park T.J."/>
            <person name="Zhang G."/>
            <person name="Wang J."/>
            <person name="Gladyshev V.N."/>
        </authorList>
    </citation>
    <scope>NUCLEOTIDE SEQUENCE [LARGE SCALE GENOMIC DNA]</scope>
</reference>
<gene>
    <name evidence="1" type="ORF">GW7_15390</name>
</gene>